<dbReference type="EMBL" id="JACLCP010000001">
    <property type="protein sequence ID" value="MBC2844488.1"/>
    <property type="molecule type" value="Genomic_DNA"/>
</dbReference>
<dbReference type="RefSeq" id="WP_185788157.1">
    <property type="nucleotide sequence ID" value="NZ_JACLCP010000001.1"/>
</dbReference>
<dbReference type="AlphaFoldDB" id="A0A842IUH4"/>
<dbReference type="SUPFAM" id="SSF53756">
    <property type="entry name" value="UDP-Glycosyltransferase/glycogen phosphorylase"/>
    <property type="match status" value="1"/>
</dbReference>
<comment type="caution">
    <text evidence="1">The sequence shown here is derived from an EMBL/GenBank/DDBJ whole genome shotgun (WGS) entry which is preliminary data.</text>
</comment>
<gene>
    <name evidence="1" type="ORF">H7F21_05235</name>
</gene>
<keyword evidence="2" id="KW-1185">Reference proteome</keyword>
<accession>A0A842IUH4</accession>
<organism evidence="1 2">
    <name type="scientific">Winogradskyella flava</name>
    <dbReference type="NCBI Taxonomy" id="1884876"/>
    <lineage>
        <taxon>Bacteria</taxon>
        <taxon>Pseudomonadati</taxon>
        <taxon>Bacteroidota</taxon>
        <taxon>Flavobacteriia</taxon>
        <taxon>Flavobacteriales</taxon>
        <taxon>Flavobacteriaceae</taxon>
        <taxon>Winogradskyella</taxon>
    </lineage>
</organism>
<sequence length="419" mass="48261">MKTVLIIYPHWVPANLAGVQRPRLIGNYLKQFGWKPLLLTAHSKYYEERLDPLMEKTVSKDIEVVYTKAYKVTRPRIIGDIGLRAFPFLKESALNLCRERDIDFIWIPIPSFYTAILGRVLHEKTKIPYGIDYIDPWVRDITNQNNLRAKLSQIVAKLLEPYAVKKAALISGVSTPYYQPVLDRNFKKEPVHVGMPYGFDPNDHKIKLSDISYPWESTKSIKPWIYAGAFLPNSHLFVKAFFTTIAELKKESKWDPRIKLYFIGTGPYPAKRITAYASDFGISDIVHENRERFPFLHVLNFLSKADRVMLFGSTEKHYTASKTFQCLLSERPLLTMLHEESSAVEIIKKSNAEKFLMPYSDDDSETVIIKKLKPILEQLQKDVKWDLDLEPLNAHSSIQSAKVLAEAMNKAIDIIPKET</sequence>
<reference evidence="1" key="1">
    <citation type="submission" date="2020-08" db="EMBL/GenBank/DDBJ databases">
        <title>Winogradskyella ouciana sp. nov., isolated from the hadal seawater of the Mariana Trench.</title>
        <authorList>
            <person name="He X."/>
        </authorList>
    </citation>
    <scope>NUCLEOTIDE SEQUENCE [LARGE SCALE GENOMIC DNA]</scope>
    <source>
        <strain evidence="1">KCTC 52348</strain>
    </source>
</reference>
<dbReference type="Proteomes" id="UP000533900">
    <property type="component" value="Unassembled WGS sequence"/>
</dbReference>
<proteinExistence type="predicted"/>
<evidence type="ECO:0000313" key="2">
    <source>
        <dbReference type="Proteomes" id="UP000533900"/>
    </source>
</evidence>
<evidence type="ECO:0000313" key="1">
    <source>
        <dbReference type="EMBL" id="MBC2844488.1"/>
    </source>
</evidence>
<protein>
    <submittedName>
        <fullName evidence="1">Uncharacterized protein</fullName>
    </submittedName>
</protein>
<name>A0A842IUH4_9FLAO</name>